<evidence type="ECO:0000313" key="5">
    <source>
        <dbReference type="Proteomes" id="UP000708148"/>
    </source>
</evidence>
<dbReference type="InterPro" id="IPR033421">
    <property type="entry name" value="Rit1_DUSP-like"/>
</dbReference>
<dbReference type="PANTHER" id="PTHR31811">
    <property type="entry name" value="TRNA A64-2'-O-RIBOSYLPHOSPHATE TRANSFERASE"/>
    <property type="match status" value="1"/>
</dbReference>
<dbReference type="Gene3D" id="3.90.190.10">
    <property type="entry name" value="Protein tyrosine phosphatase superfamily"/>
    <property type="match status" value="1"/>
</dbReference>
<dbReference type="Proteomes" id="UP000708148">
    <property type="component" value="Unassembled WGS sequence"/>
</dbReference>
<name>A0A8S1J523_9CHLO</name>
<dbReference type="Pfam" id="PF04179">
    <property type="entry name" value="Init_tRNA_PT"/>
    <property type="match status" value="1"/>
</dbReference>
<accession>A0A8S1J523</accession>
<feature type="domain" description="Rit1 DUSP-like" evidence="2">
    <location>
        <begin position="532"/>
        <end position="654"/>
    </location>
</feature>
<comment type="caution">
    <text evidence="4">The sequence shown here is derived from an EMBL/GenBank/DDBJ whole genome shotgun (WGS) entry which is preliminary data.</text>
</comment>
<evidence type="ECO:0000313" key="4">
    <source>
        <dbReference type="EMBL" id="CAD7702181.1"/>
    </source>
</evidence>
<dbReference type="Pfam" id="PF17184">
    <property type="entry name" value="Rit1_C"/>
    <property type="match status" value="1"/>
</dbReference>
<dbReference type="PANTHER" id="PTHR31811:SF0">
    <property type="entry name" value="TRNA A64-2'-O-RIBOSYLPHOSPHATE TRANSFERASE"/>
    <property type="match status" value="1"/>
</dbReference>
<feature type="region of interest" description="Disordered" evidence="1">
    <location>
        <begin position="471"/>
        <end position="516"/>
    </location>
</feature>
<dbReference type="AlphaFoldDB" id="A0A8S1J523"/>
<dbReference type="InterPro" id="IPR033449">
    <property type="entry name" value="Rit1_N"/>
</dbReference>
<feature type="domain" description="Rit1 N-terminal" evidence="3">
    <location>
        <begin position="36"/>
        <end position="312"/>
    </location>
</feature>
<dbReference type="InterPro" id="IPR029021">
    <property type="entry name" value="Prot-tyrosine_phosphatase-like"/>
</dbReference>
<evidence type="ECO:0000259" key="3">
    <source>
        <dbReference type="Pfam" id="PF17184"/>
    </source>
</evidence>
<dbReference type="GO" id="GO:0005737">
    <property type="term" value="C:cytoplasm"/>
    <property type="evidence" value="ECO:0007669"/>
    <property type="project" value="TreeGrafter"/>
</dbReference>
<organism evidence="4 5">
    <name type="scientific">Ostreobium quekettii</name>
    <dbReference type="NCBI Taxonomy" id="121088"/>
    <lineage>
        <taxon>Eukaryota</taxon>
        <taxon>Viridiplantae</taxon>
        <taxon>Chlorophyta</taxon>
        <taxon>core chlorophytes</taxon>
        <taxon>Ulvophyceae</taxon>
        <taxon>TCBD clade</taxon>
        <taxon>Bryopsidales</taxon>
        <taxon>Ostreobineae</taxon>
        <taxon>Ostreobiaceae</taxon>
        <taxon>Ostreobium</taxon>
    </lineage>
</organism>
<dbReference type="GO" id="GO:0043399">
    <property type="term" value="F:tRNA adenosine(64)-2'-O-ribosylphosphate transferase activity"/>
    <property type="evidence" value="ECO:0007669"/>
    <property type="project" value="InterPro"/>
</dbReference>
<dbReference type="InterPro" id="IPR007306">
    <property type="entry name" value="Rit1"/>
</dbReference>
<proteinExistence type="predicted"/>
<evidence type="ECO:0008006" key="6">
    <source>
        <dbReference type="Google" id="ProtNLM"/>
    </source>
</evidence>
<dbReference type="SUPFAM" id="SSF52799">
    <property type="entry name" value="(Phosphotyrosine protein) phosphatases II"/>
    <property type="match status" value="1"/>
</dbReference>
<gene>
    <name evidence="4" type="ORF">OSTQU699_LOCUS7538</name>
</gene>
<dbReference type="OrthoDB" id="45256at2759"/>
<dbReference type="EMBL" id="CAJHUC010001733">
    <property type="protein sequence ID" value="CAD7702181.1"/>
    <property type="molecule type" value="Genomic_DNA"/>
</dbReference>
<evidence type="ECO:0000259" key="2">
    <source>
        <dbReference type="Pfam" id="PF04179"/>
    </source>
</evidence>
<evidence type="ECO:0000256" key="1">
    <source>
        <dbReference type="SAM" id="MobiDB-lite"/>
    </source>
</evidence>
<sequence length="665" mass="72013">MGRQGKQFQGSYAGDLESGRLIPTNSKFVYQIERELEKERNCLYNRACSIIEDAAFVGTVRELYPGLPVICNLRCGAWYVPPPRGCCYFKSTDGHHGNWSFSLTRLNLNVAEWAAKAGGCIIVDATRKGKKFPDAFTKTVPIWAAVINNAIATLRAQAGNDAPLMDTWDTELHLPLSVGQNERAQIEQRLEGWMHSLHDLDIDLLSACKHLHKPLRPLWICPSSRLWEGPAVDPSQLNFTPVVLVSVSSQDAGLRRTMAVEDSVGWPYVYVPGAGDDEESWAAGLTPELLWKHKQDIVSSGPAAVHAFVASIADSTRVTSENGSGVATSTETCCTRHSGSDAGEEMGATMVTHQLSQSLDGFAVCCIDGTIASRCKNGAPASQSNAPSRELSAMLKEPPETQTDAHHLRPSGCGTPPSDIDRAAASGVVHMIGDLGIGLGDYAAGSSPYVWQHVDAVLNCGTQRHEGMLGAPHSSRQGAGYAPRNTGPKGKDEITMPCANTVPKDEEGSSSDLQHSQDLHPGLHCNVGTGRYLWLPVMSSKHDRMALKRALPQALQFVSGHLAEGHSVLIHCHDGLDQSVCIAVAVLLACFTRSTQGTVPQFCRPFQRSGPGGDAVRSVEPVTKAGVRQRLAYISAHYPQARPTRGMLKQVYNFFQPEFQVARRL</sequence>
<protein>
    <recommendedName>
        <fullName evidence="6">Initiator tRNA phosphoribosyl transferase</fullName>
    </recommendedName>
</protein>
<dbReference type="GO" id="GO:0019988">
    <property type="term" value="P:charged-tRNA amino acid modification"/>
    <property type="evidence" value="ECO:0007669"/>
    <property type="project" value="InterPro"/>
</dbReference>
<reference evidence="4" key="1">
    <citation type="submission" date="2020-12" db="EMBL/GenBank/DDBJ databases">
        <authorList>
            <person name="Iha C."/>
        </authorList>
    </citation>
    <scope>NUCLEOTIDE SEQUENCE</scope>
</reference>
<keyword evidence="5" id="KW-1185">Reference proteome</keyword>